<feature type="signal peptide" evidence="3">
    <location>
        <begin position="1"/>
        <end position="17"/>
    </location>
</feature>
<dbReference type="NCBIfam" id="TIGR01098">
    <property type="entry name" value="3A0109s03R"/>
    <property type="match status" value="1"/>
</dbReference>
<proteinExistence type="inferred from homology"/>
<evidence type="ECO:0000313" key="5">
    <source>
        <dbReference type="Proteomes" id="UP000270046"/>
    </source>
</evidence>
<dbReference type="Gene3D" id="3.40.190.10">
    <property type="entry name" value="Periplasmic binding protein-like II"/>
    <property type="match status" value="2"/>
</dbReference>
<dbReference type="OrthoDB" id="9781943at2"/>
<dbReference type="SUPFAM" id="SSF53850">
    <property type="entry name" value="Periplasmic binding protein-like II"/>
    <property type="match status" value="1"/>
</dbReference>
<dbReference type="GO" id="GO:0043190">
    <property type="term" value="C:ATP-binding cassette (ABC) transporter complex"/>
    <property type="evidence" value="ECO:0007669"/>
    <property type="project" value="InterPro"/>
</dbReference>
<dbReference type="Proteomes" id="UP000270046">
    <property type="component" value="Chromosome"/>
</dbReference>
<dbReference type="InterPro" id="IPR005770">
    <property type="entry name" value="PhnD"/>
</dbReference>
<accession>A0A494VSZ5</accession>
<feature type="chain" id="PRO_5019757884" evidence="3">
    <location>
        <begin position="18"/>
        <end position="304"/>
    </location>
</feature>
<dbReference type="GO" id="GO:0055085">
    <property type="term" value="P:transmembrane transport"/>
    <property type="evidence" value="ECO:0007669"/>
    <property type="project" value="InterPro"/>
</dbReference>
<dbReference type="PROSITE" id="PS51257">
    <property type="entry name" value="PROKAR_LIPOPROTEIN"/>
    <property type="match status" value="1"/>
</dbReference>
<evidence type="ECO:0000256" key="1">
    <source>
        <dbReference type="ARBA" id="ARBA00007162"/>
    </source>
</evidence>
<dbReference type="EMBL" id="CP032869">
    <property type="protein sequence ID" value="AYL94473.1"/>
    <property type="molecule type" value="Genomic_DNA"/>
</dbReference>
<dbReference type="PANTHER" id="PTHR35841">
    <property type="entry name" value="PHOSPHONATES-BINDING PERIPLASMIC PROTEIN"/>
    <property type="match status" value="1"/>
</dbReference>
<organism evidence="4 5">
    <name type="scientific">Mucilaginibacter celer</name>
    <dbReference type="NCBI Taxonomy" id="2305508"/>
    <lineage>
        <taxon>Bacteria</taxon>
        <taxon>Pseudomonadati</taxon>
        <taxon>Bacteroidota</taxon>
        <taxon>Sphingobacteriia</taxon>
        <taxon>Sphingobacteriales</taxon>
        <taxon>Sphingobacteriaceae</taxon>
        <taxon>Mucilaginibacter</taxon>
    </lineage>
</organism>
<comment type="similarity">
    <text evidence="1">Belongs to the phosphate/phosphite/phosphonate binding protein family.</text>
</comment>
<dbReference type="CDD" id="cd01071">
    <property type="entry name" value="PBP2_PhnD_like"/>
    <property type="match status" value="1"/>
</dbReference>
<keyword evidence="2 3" id="KW-0732">Signal</keyword>
<evidence type="ECO:0000256" key="3">
    <source>
        <dbReference type="SAM" id="SignalP"/>
    </source>
</evidence>
<dbReference type="KEGG" id="muh:HYN43_003790"/>
<dbReference type="AlphaFoldDB" id="A0A494VSZ5"/>
<dbReference type="Pfam" id="PF12974">
    <property type="entry name" value="Phosphonate-bd"/>
    <property type="match status" value="1"/>
</dbReference>
<reference evidence="4 5" key="1">
    <citation type="submission" date="2018-10" db="EMBL/GenBank/DDBJ databases">
        <title>Genome sequencing of Mucilaginibacter sp. HYN0043.</title>
        <authorList>
            <person name="Kim M."/>
            <person name="Yi H."/>
        </authorList>
    </citation>
    <scope>NUCLEOTIDE SEQUENCE [LARGE SCALE GENOMIC DNA]</scope>
    <source>
        <strain evidence="4 5">HYN0043</strain>
    </source>
</reference>
<keyword evidence="5" id="KW-1185">Reference proteome</keyword>
<dbReference type="PANTHER" id="PTHR35841:SF1">
    <property type="entry name" value="PHOSPHONATES-BINDING PERIPLASMIC PROTEIN"/>
    <property type="match status" value="1"/>
</dbReference>
<protein>
    <submittedName>
        <fullName evidence="4">Phosphate/phosphite/phosphonate ABC transporter substrate-binding protein</fullName>
    </submittedName>
</protein>
<evidence type="ECO:0000313" key="4">
    <source>
        <dbReference type="EMBL" id="AYL94473.1"/>
    </source>
</evidence>
<sequence length="304" mass="33443">MKKLITAAAFIALTALAACKNKTALDSNGVPETLTIGVVQSEGVEGIKQVREQMRDYLSKKLNMPVELVYSNDYTGVIEALRANKAHIADIQPFAYVIATRTMKLNPLVTLGNNGKPVTYKSVIISNAHGNIKTMDDVKAHSKNLVLGFVEPASTSGHLIPRAYLNSIGLNPDTAFKQTIFAGNHLTSVLSVKSGKTDIGCTTNLIFMLMTKAKMINDDDIRILWTSDPIVSDPIVAKAELNKDLQKRIQQAYLDMNKERPEILKAYVKIFIKDTTRRSYMVSNDTLYNGLRKIAGGIKSLKAN</sequence>
<gene>
    <name evidence="4" type="primary">phnD</name>
    <name evidence="4" type="ORF">HYN43_003790</name>
</gene>
<evidence type="ECO:0000256" key="2">
    <source>
        <dbReference type="ARBA" id="ARBA00022729"/>
    </source>
</evidence>
<name>A0A494VSZ5_9SPHI</name>
<dbReference type="RefSeq" id="WP_119408191.1">
    <property type="nucleotide sequence ID" value="NZ_CP032869.1"/>
</dbReference>